<sequence length="244" mass="25931">MAAVALGYSLRLPQELQDSSRQLIESAAQEEHARAAAAASEERAAIARELHDSLGHHATVVSMHSDVVREAAASESSTVKDSAQIIKGTSQEMLTELRRTVQALRGANPSSARQIPSLDPGFLQTNIFEPLPVQVHADIQVVEQPPPAVQSAAHRILQESLTNVVRHSMADTASVTVLGSPSEVHLIITDPGPARAEPERTPGYGIAGMRERAEALGGSLRAASDGEGFTVEARLPIPSHEENS</sequence>
<keyword evidence="3" id="KW-0597">Phosphoprotein</keyword>
<dbReference type="SMART" id="SM00387">
    <property type="entry name" value="HATPase_c"/>
    <property type="match status" value="1"/>
</dbReference>
<dbReference type="CDD" id="cd16917">
    <property type="entry name" value="HATPase_UhpB-NarQ-NarX-like"/>
    <property type="match status" value="1"/>
</dbReference>
<dbReference type="Pfam" id="PF02518">
    <property type="entry name" value="HATPase_c"/>
    <property type="match status" value="1"/>
</dbReference>
<proteinExistence type="predicted"/>
<feature type="domain" description="Histidine kinase/HSP90-like ATPase" evidence="9">
    <location>
        <begin position="148"/>
        <end position="239"/>
    </location>
</feature>
<name>A0ABU1FR94_9MICC</name>
<evidence type="ECO:0000256" key="2">
    <source>
        <dbReference type="ARBA" id="ARBA00012438"/>
    </source>
</evidence>
<protein>
    <recommendedName>
        <fullName evidence="2">histidine kinase</fullName>
        <ecNumber evidence="2">2.7.13.3</ecNumber>
    </recommendedName>
</protein>
<keyword evidence="7" id="KW-0067">ATP-binding</keyword>
<evidence type="ECO:0000256" key="4">
    <source>
        <dbReference type="ARBA" id="ARBA00022679"/>
    </source>
</evidence>
<evidence type="ECO:0000256" key="3">
    <source>
        <dbReference type="ARBA" id="ARBA00022553"/>
    </source>
</evidence>
<dbReference type="Gene3D" id="1.20.5.1930">
    <property type="match status" value="1"/>
</dbReference>
<keyword evidence="8" id="KW-0902">Two-component regulatory system</keyword>
<dbReference type="InterPro" id="IPR011712">
    <property type="entry name" value="Sig_transdc_His_kin_sub3_dim/P"/>
</dbReference>
<gene>
    <name evidence="10" type="ORF">RH857_03285</name>
</gene>
<keyword evidence="11" id="KW-1185">Reference proteome</keyword>
<keyword evidence="5" id="KW-0547">Nucleotide-binding</keyword>
<reference evidence="11" key="1">
    <citation type="submission" date="2023-07" db="EMBL/GenBank/DDBJ databases">
        <title>Description of three actinobacteria isolated from air of manufacturing shop in a pharmaceutical factory.</title>
        <authorList>
            <person name="Zhang D.-F."/>
        </authorList>
    </citation>
    <scope>NUCLEOTIDE SEQUENCE [LARGE SCALE GENOMIC DNA]</scope>
    <source>
        <strain evidence="11">CCTCC AB 207010</strain>
    </source>
</reference>
<evidence type="ECO:0000313" key="11">
    <source>
        <dbReference type="Proteomes" id="UP001260872"/>
    </source>
</evidence>
<evidence type="ECO:0000256" key="6">
    <source>
        <dbReference type="ARBA" id="ARBA00022777"/>
    </source>
</evidence>
<dbReference type="GO" id="GO:0016301">
    <property type="term" value="F:kinase activity"/>
    <property type="evidence" value="ECO:0007669"/>
    <property type="project" value="UniProtKB-KW"/>
</dbReference>
<dbReference type="PANTHER" id="PTHR24421">
    <property type="entry name" value="NITRATE/NITRITE SENSOR PROTEIN NARX-RELATED"/>
    <property type="match status" value="1"/>
</dbReference>
<keyword evidence="6 10" id="KW-0418">Kinase</keyword>
<dbReference type="Gene3D" id="3.30.565.10">
    <property type="entry name" value="Histidine kinase-like ATPase, C-terminal domain"/>
    <property type="match status" value="1"/>
</dbReference>
<dbReference type="EMBL" id="JAVKGT010000006">
    <property type="protein sequence ID" value="MDR5711164.1"/>
    <property type="molecule type" value="Genomic_DNA"/>
</dbReference>
<dbReference type="InterPro" id="IPR050482">
    <property type="entry name" value="Sensor_HK_TwoCompSys"/>
</dbReference>
<dbReference type="SUPFAM" id="SSF55874">
    <property type="entry name" value="ATPase domain of HSP90 chaperone/DNA topoisomerase II/histidine kinase"/>
    <property type="match status" value="1"/>
</dbReference>
<dbReference type="EC" id="2.7.13.3" evidence="2"/>
<organism evidence="10 11">
    <name type="scientific">Nesterenkonia flava</name>
    <dbReference type="NCBI Taxonomy" id="469799"/>
    <lineage>
        <taxon>Bacteria</taxon>
        <taxon>Bacillati</taxon>
        <taxon>Actinomycetota</taxon>
        <taxon>Actinomycetes</taxon>
        <taxon>Micrococcales</taxon>
        <taxon>Micrococcaceae</taxon>
        <taxon>Nesterenkonia</taxon>
    </lineage>
</organism>
<dbReference type="InterPro" id="IPR036890">
    <property type="entry name" value="HATPase_C_sf"/>
</dbReference>
<dbReference type="Pfam" id="PF07730">
    <property type="entry name" value="HisKA_3"/>
    <property type="match status" value="1"/>
</dbReference>
<evidence type="ECO:0000256" key="8">
    <source>
        <dbReference type="ARBA" id="ARBA00023012"/>
    </source>
</evidence>
<evidence type="ECO:0000256" key="1">
    <source>
        <dbReference type="ARBA" id="ARBA00000085"/>
    </source>
</evidence>
<comment type="caution">
    <text evidence="10">The sequence shown here is derived from an EMBL/GenBank/DDBJ whole genome shotgun (WGS) entry which is preliminary data.</text>
</comment>
<evidence type="ECO:0000313" key="10">
    <source>
        <dbReference type="EMBL" id="MDR5711164.1"/>
    </source>
</evidence>
<dbReference type="RefSeq" id="WP_310536551.1">
    <property type="nucleotide sequence ID" value="NZ_BAAAOC010000092.1"/>
</dbReference>
<dbReference type="InterPro" id="IPR003594">
    <property type="entry name" value="HATPase_dom"/>
</dbReference>
<keyword evidence="4" id="KW-0808">Transferase</keyword>
<accession>A0ABU1FR94</accession>
<evidence type="ECO:0000256" key="5">
    <source>
        <dbReference type="ARBA" id="ARBA00022741"/>
    </source>
</evidence>
<dbReference type="Proteomes" id="UP001260872">
    <property type="component" value="Unassembled WGS sequence"/>
</dbReference>
<evidence type="ECO:0000256" key="7">
    <source>
        <dbReference type="ARBA" id="ARBA00022840"/>
    </source>
</evidence>
<evidence type="ECO:0000259" key="9">
    <source>
        <dbReference type="SMART" id="SM00387"/>
    </source>
</evidence>
<comment type="catalytic activity">
    <reaction evidence="1">
        <text>ATP + protein L-histidine = ADP + protein N-phospho-L-histidine.</text>
        <dbReference type="EC" id="2.7.13.3"/>
    </reaction>
</comment>
<dbReference type="PANTHER" id="PTHR24421:SF10">
    <property type="entry name" value="NITRATE_NITRITE SENSOR PROTEIN NARQ"/>
    <property type="match status" value="1"/>
</dbReference>